<proteinExistence type="predicted"/>
<sequence length="285" mass="32117">MLSAFHINWTCPFFARTPDRPYAVEPFELLTTALSALSWQKTNGSIRMICDSTAKRYYDALGFSFLWDGGVHPLLDAMPEDVNPIAFWAAGKLYALSAMPAPCVMIDTDFIVWKPLAPLLRGLDAAAVHTEDIMPDIYPGPEAFSQTRGFDFSAFDWAVRPYNTALAYFGSDAFRRHYTDTAIRFIRASATADDVLTYMVFAEQRLLAMCAARERVHAAALSDLAALFSGRQQGYFTHIWGFKQQMRDEPLLYEDFCRRCAARLRRDFPEAAGRLAAAPPLSPYF</sequence>
<accession>A0A923LRG2</accession>
<evidence type="ECO:0000313" key="1">
    <source>
        <dbReference type="EMBL" id="MBC5723911.1"/>
    </source>
</evidence>
<reference evidence="1" key="1">
    <citation type="submission" date="2020-08" db="EMBL/GenBank/DDBJ databases">
        <title>Genome public.</title>
        <authorList>
            <person name="Liu C."/>
            <person name="Sun Q."/>
        </authorList>
    </citation>
    <scope>NUCLEOTIDE SEQUENCE</scope>
    <source>
        <strain evidence="1">NSJ-28</strain>
    </source>
</reference>
<dbReference type="EMBL" id="JACOPL010000001">
    <property type="protein sequence ID" value="MBC5723911.1"/>
    <property type="molecule type" value="Genomic_DNA"/>
</dbReference>
<gene>
    <name evidence="1" type="ORF">H8S45_00270</name>
</gene>
<name>A0A923LRG2_9FIRM</name>
<keyword evidence="2" id="KW-1185">Reference proteome</keyword>
<comment type="caution">
    <text evidence="1">The sequence shown here is derived from an EMBL/GenBank/DDBJ whole genome shotgun (WGS) entry which is preliminary data.</text>
</comment>
<organism evidence="1 2">
    <name type="scientific">Agathobaculum faecis</name>
    <dbReference type="NCBI Taxonomy" id="2763013"/>
    <lineage>
        <taxon>Bacteria</taxon>
        <taxon>Bacillati</taxon>
        <taxon>Bacillota</taxon>
        <taxon>Clostridia</taxon>
        <taxon>Eubacteriales</taxon>
        <taxon>Butyricicoccaceae</taxon>
        <taxon>Agathobaculum</taxon>
    </lineage>
</organism>
<dbReference type="AlphaFoldDB" id="A0A923LRG2"/>
<protein>
    <submittedName>
        <fullName evidence="1">Uncharacterized protein</fullName>
    </submittedName>
</protein>
<dbReference type="Proteomes" id="UP000606499">
    <property type="component" value="Unassembled WGS sequence"/>
</dbReference>
<evidence type="ECO:0000313" key="2">
    <source>
        <dbReference type="Proteomes" id="UP000606499"/>
    </source>
</evidence>
<dbReference type="RefSeq" id="WP_054327667.1">
    <property type="nucleotide sequence ID" value="NZ_JACOPL010000001.1"/>
</dbReference>